<dbReference type="SMART" id="SM00966">
    <property type="entry name" value="SpoVT_AbrB"/>
    <property type="match status" value="1"/>
</dbReference>
<dbReference type="Pfam" id="PF04014">
    <property type="entry name" value="MazE_antitoxin"/>
    <property type="match status" value="1"/>
</dbReference>
<dbReference type="PROSITE" id="PS51740">
    <property type="entry name" value="SPOVT_ABRB"/>
    <property type="match status" value="1"/>
</dbReference>
<comment type="caution">
    <text evidence="3">The sequence shown here is derived from an EMBL/GenBank/DDBJ whole genome shotgun (WGS) entry which is preliminary data.</text>
</comment>
<dbReference type="eggNOG" id="COG2002">
    <property type="taxonomic scope" value="Bacteria"/>
</dbReference>
<dbReference type="RefSeq" id="WP_051502118.1">
    <property type="nucleotide sequence ID" value="NZ_KK036540.1"/>
</dbReference>
<dbReference type="PATRIC" id="fig|1400520.3.peg.3351"/>
<dbReference type="AlphaFoldDB" id="W6T435"/>
<dbReference type="Proteomes" id="UP000019247">
    <property type="component" value="Unassembled WGS sequence"/>
</dbReference>
<dbReference type="InterPro" id="IPR007159">
    <property type="entry name" value="SpoVT-AbrB_dom"/>
</dbReference>
<protein>
    <submittedName>
        <fullName evidence="3">AbrB family transcriptional regulator</fullName>
    </submittedName>
</protein>
<evidence type="ECO:0000259" key="2">
    <source>
        <dbReference type="PROSITE" id="PS51740"/>
    </source>
</evidence>
<evidence type="ECO:0000256" key="1">
    <source>
        <dbReference type="PROSITE-ProRule" id="PRU01076"/>
    </source>
</evidence>
<accession>W6T435</accession>
<evidence type="ECO:0000313" key="3">
    <source>
        <dbReference type="EMBL" id="ETY72569.1"/>
    </source>
</evidence>
<organism evidence="3 4">
    <name type="scientific">Lactiplantibacillus fabifermentans T30PCM01</name>
    <dbReference type="NCBI Taxonomy" id="1400520"/>
    <lineage>
        <taxon>Bacteria</taxon>
        <taxon>Bacillati</taxon>
        <taxon>Bacillota</taxon>
        <taxon>Bacilli</taxon>
        <taxon>Lactobacillales</taxon>
        <taxon>Lactobacillaceae</taxon>
        <taxon>Lactiplantibacillus</taxon>
    </lineage>
</organism>
<dbReference type="HOGENOM" id="CLU_186985_0_0_9"/>
<dbReference type="GO" id="GO:0003677">
    <property type="term" value="F:DNA binding"/>
    <property type="evidence" value="ECO:0007669"/>
    <property type="project" value="UniProtKB-UniRule"/>
</dbReference>
<dbReference type="NCBIfam" id="TIGR01439">
    <property type="entry name" value="lp_hng_hel_AbrB"/>
    <property type="match status" value="1"/>
</dbReference>
<dbReference type="Gene3D" id="2.10.260.10">
    <property type="match status" value="1"/>
</dbReference>
<dbReference type="InterPro" id="IPR037914">
    <property type="entry name" value="SpoVT-AbrB_sf"/>
</dbReference>
<proteinExistence type="predicted"/>
<name>W6T435_9LACO</name>
<dbReference type="EMBL" id="AWWK01000094">
    <property type="protein sequence ID" value="ETY72569.1"/>
    <property type="molecule type" value="Genomic_DNA"/>
</dbReference>
<keyword evidence="1" id="KW-0238">DNA-binding</keyword>
<evidence type="ECO:0000313" key="4">
    <source>
        <dbReference type="Proteomes" id="UP000019247"/>
    </source>
</evidence>
<gene>
    <name evidence="3" type="ORF">LFAB_17030</name>
</gene>
<feature type="domain" description="SpoVT-AbrB" evidence="2">
    <location>
        <begin position="11"/>
        <end position="57"/>
    </location>
</feature>
<reference evidence="3 4" key="1">
    <citation type="journal article" date="2014" name="Genome Announc.">
        <title>Genome Sequence of Lactobacillus fabifermentans Strain T30PCM01, Isolated from Fermenting Grape Marc.</title>
        <authorList>
            <person name="Treu L."/>
            <person name="Vendramin V."/>
            <person name="Bovo B."/>
            <person name="Giacomini A."/>
            <person name="Corich V."/>
            <person name="Campanaro S."/>
        </authorList>
    </citation>
    <scope>NUCLEOTIDE SEQUENCE [LARGE SCALE GENOMIC DNA]</scope>
    <source>
        <strain evidence="3 4">T30PCM01</strain>
    </source>
</reference>
<dbReference type="SUPFAM" id="SSF89447">
    <property type="entry name" value="AbrB/MazE/MraZ-like"/>
    <property type="match status" value="1"/>
</dbReference>
<sequence length="108" mass="12153">MKSEITGDQTTYTVKVSSQGQFTIPIALRRELDIQSGDELIIKKRQNNQLSITTKPTAADWRKVIAGIPFEEAILNEDGTVNAEKSPFLARWIQEDQGYDSPDEDPRS</sequence>